<name>A0A1E7X7A1_9BURK</name>
<dbReference type="Pfam" id="PF14905">
    <property type="entry name" value="OMP_b-brl_3"/>
    <property type="match status" value="1"/>
</dbReference>
<evidence type="ECO:0000256" key="4">
    <source>
        <dbReference type="ARBA" id="ARBA00022452"/>
    </source>
</evidence>
<dbReference type="AlphaFoldDB" id="A0A1E7X7A1"/>
<dbReference type="PATRIC" id="fig|762836.4.peg.261"/>
<evidence type="ECO:0000256" key="5">
    <source>
        <dbReference type="ARBA" id="ARBA00022692"/>
    </source>
</evidence>
<keyword evidence="4 9" id="KW-1134">Transmembrane beta strand</keyword>
<dbReference type="GO" id="GO:0009279">
    <property type="term" value="C:cell outer membrane"/>
    <property type="evidence" value="ECO:0007669"/>
    <property type="project" value="UniProtKB-SubCell"/>
</dbReference>
<dbReference type="Gene3D" id="2.170.130.10">
    <property type="entry name" value="TonB-dependent receptor, plug domain"/>
    <property type="match status" value="1"/>
</dbReference>
<keyword evidence="3 9" id="KW-0813">Transport</keyword>
<protein>
    <submittedName>
        <fullName evidence="13">TonB-dependent receptor plug domain protein</fullName>
    </submittedName>
</protein>
<keyword evidence="6 9" id="KW-0472">Membrane</keyword>
<keyword evidence="14" id="KW-1185">Reference proteome</keyword>
<dbReference type="InterPro" id="IPR039426">
    <property type="entry name" value="TonB-dep_rcpt-like"/>
</dbReference>
<evidence type="ECO:0000313" key="13">
    <source>
        <dbReference type="EMBL" id="OFA09007.1"/>
    </source>
</evidence>
<evidence type="ECO:0000256" key="7">
    <source>
        <dbReference type="ARBA" id="ARBA00023170"/>
    </source>
</evidence>
<dbReference type="InterPro" id="IPR036942">
    <property type="entry name" value="Beta-barrel_TonB_sf"/>
</dbReference>
<dbReference type="Pfam" id="PF07715">
    <property type="entry name" value="Plug"/>
    <property type="match status" value="1"/>
</dbReference>
<feature type="chain" id="PRO_5009208507" evidence="10">
    <location>
        <begin position="21"/>
        <end position="692"/>
    </location>
</feature>
<keyword evidence="7 13" id="KW-0675">Receptor</keyword>
<evidence type="ECO:0000259" key="12">
    <source>
        <dbReference type="Pfam" id="PF14905"/>
    </source>
</evidence>
<dbReference type="PANTHER" id="PTHR40980">
    <property type="entry name" value="PLUG DOMAIN-CONTAINING PROTEIN"/>
    <property type="match status" value="1"/>
</dbReference>
<organism evidence="13 14">
    <name type="scientific">Duganella phyllosphaerae</name>
    <dbReference type="NCBI Taxonomy" id="762836"/>
    <lineage>
        <taxon>Bacteria</taxon>
        <taxon>Pseudomonadati</taxon>
        <taxon>Pseudomonadota</taxon>
        <taxon>Betaproteobacteria</taxon>
        <taxon>Burkholderiales</taxon>
        <taxon>Oxalobacteraceae</taxon>
        <taxon>Telluria group</taxon>
        <taxon>Duganella</taxon>
    </lineage>
</organism>
<evidence type="ECO:0000256" key="6">
    <source>
        <dbReference type="ARBA" id="ARBA00023136"/>
    </source>
</evidence>
<feature type="domain" description="TonB-dependent receptor plug" evidence="11">
    <location>
        <begin position="44"/>
        <end position="130"/>
    </location>
</feature>
<dbReference type="PROSITE" id="PS52016">
    <property type="entry name" value="TONB_DEPENDENT_REC_3"/>
    <property type="match status" value="1"/>
</dbReference>
<comment type="subcellular location">
    <subcellularLocation>
        <location evidence="1 9">Cell outer membrane</location>
        <topology evidence="1 9">Multi-pass membrane protein</topology>
    </subcellularLocation>
</comment>
<proteinExistence type="inferred from homology"/>
<comment type="similarity">
    <text evidence="2 9">Belongs to the TonB-dependent receptor family.</text>
</comment>
<evidence type="ECO:0000256" key="9">
    <source>
        <dbReference type="PROSITE-ProRule" id="PRU01360"/>
    </source>
</evidence>
<dbReference type="Gene3D" id="2.40.170.20">
    <property type="entry name" value="TonB-dependent receptor, beta-barrel domain"/>
    <property type="match status" value="1"/>
</dbReference>
<feature type="signal peptide" evidence="10">
    <location>
        <begin position="1"/>
        <end position="20"/>
    </location>
</feature>
<dbReference type="InterPro" id="IPR041700">
    <property type="entry name" value="OMP_b-brl_3"/>
</dbReference>
<feature type="domain" description="Outer membrane protein beta-barrel" evidence="12">
    <location>
        <begin position="331"/>
        <end position="671"/>
    </location>
</feature>
<keyword evidence="10" id="KW-0732">Signal</keyword>
<dbReference type="OrthoDB" id="910296at2"/>
<evidence type="ECO:0000259" key="11">
    <source>
        <dbReference type="Pfam" id="PF07715"/>
    </source>
</evidence>
<comment type="caution">
    <text evidence="13">The sequence shown here is derived from an EMBL/GenBank/DDBJ whole genome shotgun (WGS) entry which is preliminary data.</text>
</comment>
<keyword evidence="8 9" id="KW-0998">Cell outer membrane</keyword>
<evidence type="ECO:0000256" key="10">
    <source>
        <dbReference type="SAM" id="SignalP"/>
    </source>
</evidence>
<dbReference type="SUPFAM" id="SSF56935">
    <property type="entry name" value="Porins"/>
    <property type="match status" value="1"/>
</dbReference>
<keyword evidence="5 9" id="KW-0812">Transmembrane</keyword>
<evidence type="ECO:0000256" key="8">
    <source>
        <dbReference type="ARBA" id="ARBA00023237"/>
    </source>
</evidence>
<dbReference type="InterPro" id="IPR012910">
    <property type="entry name" value="Plug_dom"/>
</dbReference>
<dbReference type="RefSeq" id="WP_070245906.1">
    <property type="nucleotide sequence ID" value="NZ_LROM01000024.1"/>
</dbReference>
<dbReference type="EMBL" id="LROM01000024">
    <property type="protein sequence ID" value="OFA09007.1"/>
    <property type="molecule type" value="Genomic_DNA"/>
</dbReference>
<evidence type="ECO:0000313" key="14">
    <source>
        <dbReference type="Proteomes" id="UP000175989"/>
    </source>
</evidence>
<sequence>MKPSLLVVLGLAALPAVACAQEADTPSVTITASKDTVVRKVDKTVVDVATMARAQNGTAQDVLQSTPEVSVAADGRIAVRGNTNVTVLVDGKPSAMLAGDERAVALQTMNGADIASVEVITNPSAAYNANGGAIVNIVLKRQRQPGAHAQLRASAADQGLWNAGASGDVTSGKLSVNGSLAYRRDGTQKFRESTVDWNNPQDGATGQTRQTSSVFVRRIVHSAGLGVDYALSAADSLSMSAHYNQRRSRPWLDVLNTTGAEQTIFHRISTGPNEQSDHDASLAYTRQGQGSVLKAVLARSSTRTLVDKSYRDVYVEPLRASSDSRGATRAARQLDQATLDWTRAAESGQWGMGVDVQDEVNDLANYQAAVDRAAGTETPDPATTNRYKVTTRLSAAYLTDKIRRGRWEVLLGGRLEHMALRITPAQGAPQTGRWQAFNPSLHGIYALSDKIDLTLGYRRSLQRPDPRDLNPFITYIDAQNLSRGNPGLQPQRLTSWELGANVQAGKVNASVGAFHRVSRATVIEARSFTNDNVLVTSRQNGGRASSTGVSGSLDWTQSPSPLPALRLGLDGGAYAVQLDTPDLYGHVRQHDVAGYLKLRAGYRAGRDDLSLDAQWQSSSITPLGGYGATSSVNATWKRELSSTLSLTVNANDIFDGSRRTYRTDASTLRQRGADHFVARRWYVGLVKKFGAG</sequence>
<gene>
    <name evidence="13" type="ORF">DUPY_02490</name>
</gene>
<dbReference type="Proteomes" id="UP000175989">
    <property type="component" value="Unassembled WGS sequence"/>
</dbReference>
<dbReference type="InterPro" id="IPR037066">
    <property type="entry name" value="Plug_dom_sf"/>
</dbReference>
<dbReference type="PANTHER" id="PTHR40980:SF4">
    <property type="entry name" value="TONB-DEPENDENT RECEPTOR-LIKE BETA-BARREL DOMAIN-CONTAINING PROTEIN"/>
    <property type="match status" value="1"/>
</dbReference>
<reference evidence="14" key="1">
    <citation type="journal article" date="2016" name="Front. Microbiol.">
        <title>Molecular Keys to the Janthinobacterium and Duganella spp. Interaction with the Plant Pathogen Fusarium graminearum.</title>
        <authorList>
            <person name="Haack F.S."/>
            <person name="Poehlein A."/>
            <person name="Kroger C."/>
            <person name="Voigt C.A."/>
            <person name="Piepenbring M."/>
            <person name="Bode H.B."/>
            <person name="Daniel R."/>
            <person name="Schafer W."/>
            <person name="Streit W.R."/>
        </authorList>
    </citation>
    <scope>NUCLEOTIDE SEQUENCE [LARGE SCALE GENOMIC DNA]</scope>
    <source>
        <strain evidence="14">T54</strain>
    </source>
</reference>
<evidence type="ECO:0000256" key="1">
    <source>
        <dbReference type="ARBA" id="ARBA00004571"/>
    </source>
</evidence>
<accession>A0A1E7X7A1</accession>
<evidence type="ECO:0000256" key="2">
    <source>
        <dbReference type="ARBA" id="ARBA00009810"/>
    </source>
</evidence>
<evidence type="ECO:0000256" key="3">
    <source>
        <dbReference type="ARBA" id="ARBA00022448"/>
    </source>
</evidence>